<reference evidence="10" key="1">
    <citation type="journal article" date="2019" name="Int. J. Syst. Evol. Microbiol.">
        <title>The Global Catalogue of Microorganisms (GCM) 10K type strain sequencing project: providing services to taxonomists for standard genome sequencing and annotation.</title>
        <authorList>
            <consortium name="The Broad Institute Genomics Platform"/>
            <consortium name="The Broad Institute Genome Sequencing Center for Infectious Disease"/>
            <person name="Wu L."/>
            <person name="Ma J."/>
        </authorList>
    </citation>
    <scope>NUCLEOTIDE SEQUENCE [LARGE SCALE GENOMIC DNA]</scope>
    <source>
        <strain evidence="10">CGMCC 1.19029</strain>
    </source>
</reference>
<dbReference type="InterPro" id="IPR000515">
    <property type="entry name" value="MetI-like"/>
</dbReference>
<dbReference type="Pfam" id="PF00528">
    <property type="entry name" value="BPD_transp_1"/>
    <property type="match status" value="1"/>
</dbReference>
<evidence type="ECO:0000256" key="1">
    <source>
        <dbReference type="ARBA" id="ARBA00004651"/>
    </source>
</evidence>
<dbReference type="Pfam" id="PF19300">
    <property type="entry name" value="BPD_transp_1_N"/>
    <property type="match status" value="1"/>
</dbReference>
<evidence type="ECO:0000313" key="9">
    <source>
        <dbReference type="EMBL" id="MFC4298731.1"/>
    </source>
</evidence>
<evidence type="ECO:0000256" key="3">
    <source>
        <dbReference type="ARBA" id="ARBA00022475"/>
    </source>
</evidence>
<dbReference type="InterPro" id="IPR045621">
    <property type="entry name" value="BPD_transp_1_N"/>
</dbReference>
<keyword evidence="5 7" id="KW-1133">Transmembrane helix</keyword>
<dbReference type="Proteomes" id="UP001595756">
    <property type="component" value="Unassembled WGS sequence"/>
</dbReference>
<feature type="transmembrane region" description="Helical" evidence="7">
    <location>
        <begin position="181"/>
        <end position="199"/>
    </location>
</feature>
<dbReference type="EMBL" id="JBHSDY010000007">
    <property type="protein sequence ID" value="MFC4298731.1"/>
    <property type="molecule type" value="Genomic_DNA"/>
</dbReference>
<dbReference type="InterPro" id="IPR035906">
    <property type="entry name" value="MetI-like_sf"/>
</dbReference>
<gene>
    <name evidence="9" type="ORF">ACFO0J_11820</name>
</gene>
<evidence type="ECO:0000256" key="4">
    <source>
        <dbReference type="ARBA" id="ARBA00022692"/>
    </source>
</evidence>
<dbReference type="SUPFAM" id="SSF161098">
    <property type="entry name" value="MetI-like"/>
    <property type="match status" value="1"/>
</dbReference>
<comment type="subcellular location">
    <subcellularLocation>
        <location evidence="1 7">Cell membrane</location>
        <topology evidence="1 7">Multi-pass membrane protein</topology>
    </subcellularLocation>
</comment>
<keyword evidence="4 7" id="KW-0812">Transmembrane</keyword>
<keyword evidence="10" id="KW-1185">Reference proteome</keyword>
<comment type="similarity">
    <text evidence="7">Belongs to the binding-protein-dependent transport system permease family.</text>
</comment>
<evidence type="ECO:0000256" key="5">
    <source>
        <dbReference type="ARBA" id="ARBA00022989"/>
    </source>
</evidence>
<accession>A0ABV8RZA3</accession>
<keyword evidence="3" id="KW-1003">Cell membrane</keyword>
<feature type="transmembrane region" description="Helical" evidence="7">
    <location>
        <begin position="135"/>
        <end position="161"/>
    </location>
</feature>
<dbReference type="CDD" id="cd06261">
    <property type="entry name" value="TM_PBP2"/>
    <property type="match status" value="1"/>
</dbReference>
<comment type="caution">
    <text evidence="9">The sequence shown here is derived from an EMBL/GenBank/DDBJ whole genome shotgun (WGS) entry which is preliminary data.</text>
</comment>
<dbReference type="PROSITE" id="PS50928">
    <property type="entry name" value="ABC_TM1"/>
    <property type="match status" value="1"/>
</dbReference>
<evidence type="ECO:0000313" key="10">
    <source>
        <dbReference type="Proteomes" id="UP001595756"/>
    </source>
</evidence>
<dbReference type="Gene3D" id="1.10.3720.10">
    <property type="entry name" value="MetI-like"/>
    <property type="match status" value="1"/>
</dbReference>
<feature type="transmembrane region" description="Helical" evidence="7">
    <location>
        <begin position="236"/>
        <end position="261"/>
    </location>
</feature>
<feature type="transmembrane region" description="Helical" evidence="7">
    <location>
        <begin position="99"/>
        <end position="123"/>
    </location>
</feature>
<evidence type="ECO:0000256" key="7">
    <source>
        <dbReference type="RuleBase" id="RU363032"/>
    </source>
</evidence>
<keyword evidence="2 7" id="KW-0813">Transport</keyword>
<proteinExistence type="inferred from homology"/>
<name>A0ABV8RZA3_9BURK</name>
<protein>
    <submittedName>
        <fullName evidence="9">ABC transporter permease</fullName>
    </submittedName>
</protein>
<evidence type="ECO:0000256" key="2">
    <source>
        <dbReference type="ARBA" id="ARBA00022448"/>
    </source>
</evidence>
<feature type="domain" description="ABC transmembrane type-1" evidence="8">
    <location>
        <begin position="95"/>
        <end position="304"/>
    </location>
</feature>
<dbReference type="PANTHER" id="PTHR43163">
    <property type="entry name" value="DIPEPTIDE TRANSPORT SYSTEM PERMEASE PROTEIN DPPB-RELATED"/>
    <property type="match status" value="1"/>
</dbReference>
<keyword evidence="6 7" id="KW-0472">Membrane</keyword>
<dbReference type="PANTHER" id="PTHR43163:SF3">
    <property type="entry name" value="PEPTIDE ABC TRANSPORTER PERMEASE PROTEIN"/>
    <property type="match status" value="1"/>
</dbReference>
<organism evidence="9 10">
    <name type="scientific">Castellaniella hirudinis</name>
    <dbReference type="NCBI Taxonomy" id="1144617"/>
    <lineage>
        <taxon>Bacteria</taxon>
        <taxon>Pseudomonadati</taxon>
        <taxon>Pseudomonadota</taxon>
        <taxon>Betaproteobacteria</taxon>
        <taxon>Burkholderiales</taxon>
        <taxon>Alcaligenaceae</taxon>
        <taxon>Castellaniella</taxon>
    </lineage>
</organism>
<dbReference type="RefSeq" id="WP_376813291.1">
    <property type="nucleotide sequence ID" value="NZ_JBHSDY010000007.1"/>
</dbReference>
<evidence type="ECO:0000256" key="6">
    <source>
        <dbReference type="ARBA" id="ARBA00023136"/>
    </source>
</evidence>
<evidence type="ECO:0000259" key="8">
    <source>
        <dbReference type="PROSITE" id="PS50928"/>
    </source>
</evidence>
<feature type="transmembrane region" description="Helical" evidence="7">
    <location>
        <begin position="281"/>
        <end position="307"/>
    </location>
</feature>
<sequence length="317" mass="33575">MLSFLIRRLGGAVLVLAIVAVLVFLLTRLASGDPVALLLGDQATAADIAAARVQYGLDQPLFTQFVLWIGQVLRGNLGQSIFLQMPVLHALAERAEPTAFLALFSVAIAAGIGVPCGMAAAVWRGSRGDQIVSTVAMLGASIPSFWFGLILIQVFAVHLGWFPASGYGDPGAPMGDRVQHLLLPSIVLGVLNSALVIRFTRASVLDILGEDYVRTARAKGLAESVVLIKHVLRNALVPIVTVLGLTLALMIGGTVVTETVFNLPGVGNLVVRAVLRRDYPVIQGTLLVIAAIYVFINLAIDLLYTVVDPRIRLGGSS</sequence>